<dbReference type="NCBIfam" id="TIGR03926">
    <property type="entry name" value="T7_EssB"/>
    <property type="match status" value="1"/>
</dbReference>
<proteinExistence type="inferred from homology"/>
<evidence type="ECO:0000313" key="4">
    <source>
        <dbReference type="EMBL" id="KIL49079.1"/>
    </source>
</evidence>
<name>A0A0C2S4Z2_9BACL</name>
<organism evidence="4 5">
    <name type="scientific">Jeotgalibacillus campisalis</name>
    <dbReference type="NCBI Taxonomy" id="220754"/>
    <lineage>
        <taxon>Bacteria</taxon>
        <taxon>Bacillati</taxon>
        <taxon>Bacillota</taxon>
        <taxon>Bacilli</taxon>
        <taxon>Bacillales</taxon>
        <taxon>Caryophanaceae</taxon>
        <taxon>Jeotgalibacillus</taxon>
    </lineage>
</organism>
<keyword evidence="3" id="KW-1133">Transmembrane helix</keyword>
<dbReference type="RefSeq" id="WP_041055868.1">
    <property type="nucleotide sequence ID" value="NZ_JXRR01000010.1"/>
</dbReference>
<reference evidence="4 5" key="1">
    <citation type="submission" date="2015-01" db="EMBL/GenBank/DDBJ databases">
        <title>Jeotgalibacillus campisalis genome sequencing.</title>
        <authorList>
            <person name="Goh K.M."/>
            <person name="Chan K.-G."/>
            <person name="Yaakop A.S."/>
            <person name="Ee R."/>
            <person name="Gan H.M."/>
            <person name="Chan C.S."/>
        </authorList>
    </citation>
    <scope>NUCLEOTIDE SEQUENCE [LARGE SCALE GENOMIC DNA]</scope>
    <source>
        <strain evidence="4 5">SF-57</strain>
    </source>
</reference>
<evidence type="ECO:0008006" key="6">
    <source>
        <dbReference type="Google" id="ProtNLM"/>
    </source>
</evidence>
<dbReference type="OrthoDB" id="4975281at2"/>
<evidence type="ECO:0000256" key="3">
    <source>
        <dbReference type="SAM" id="Phobius"/>
    </source>
</evidence>
<dbReference type="PATRIC" id="fig|220754.4.peg.1135"/>
<sequence>MTEPSHSYLEDRLDARVEHKKDHVFTFQQTKIKLVNEIEIHLIKTVHPELKKEILSTEDEVTITVQAPDSFHSFSSLHKQSAIARWTFALRLVYFAEQKRSKRLHPIYSPDNIILDRSNSPYLLHYGVENSLPPYENDRELQFNEVKATILYAIDSSKTFKDYLNLHHTMQLTPVMKELREAKDKDELKKILIEQIDQEENLQKTFTNVPNKRWKRRKFSLVALITLLIPLLLFSFYSAFFIQPRQDAYIAANESFMNNNYSNVVEELLPHEPENMPYGVQYQLATAYVNNESLGDSQKSTILDGLTLDTDPQYFLYWSYIGRGLVEDAIDVARSLEDRDLIMMALLQYTEVIKSDPDLTGDEKQMELDQIEQELDEYDQERLMQEQAEQEEEEQETEEEEPSETEEDGAADSQQEEDENAEETDEDDSDDQAAADKSVSENEVV</sequence>
<dbReference type="EMBL" id="JXRR01000010">
    <property type="protein sequence ID" value="KIL49079.1"/>
    <property type="molecule type" value="Genomic_DNA"/>
</dbReference>
<dbReference type="Pfam" id="PF10140">
    <property type="entry name" value="YukC"/>
    <property type="match status" value="1"/>
</dbReference>
<dbReference type="Proteomes" id="UP000031972">
    <property type="component" value="Unassembled WGS sequence"/>
</dbReference>
<evidence type="ECO:0000256" key="1">
    <source>
        <dbReference type="ARBA" id="ARBA00010163"/>
    </source>
</evidence>
<dbReference type="InterPro" id="IPR018778">
    <property type="entry name" value="T7SS_EssB"/>
</dbReference>
<comment type="similarity">
    <text evidence="1">Belongs to the EssB family.</text>
</comment>
<keyword evidence="3" id="KW-0812">Transmembrane</keyword>
<dbReference type="InterPro" id="IPR042565">
    <property type="entry name" value="T7SS_EssB_C"/>
</dbReference>
<keyword evidence="3" id="KW-0472">Membrane</keyword>
<evidence type="ECO:0000313" key="5">
    <source>
        <dbReference type="Proteomes" id="UP000031972"/>
    </source>
</evidence>
<accession>A0A0C2S4Z2</accession>
<feature type="compositionally biased region" description="Acidic residues" evidence="2">
    <location>
        <begin position="388"/>
        <end position="433"/>
    </location>
</feature>
<comment type="caution">
    <text evidence="4">The sequence shown here is derived from an EMBL/GenBank/DDBJ whole genome shotgun (WGS) entry which is preliminary data.</text>
</comment>
<gene>
    <name evidence="4" type="ORF">KR50_11140</name>
</gene>
<dbReference type="Gene3D" id="1.10.510.10">
    <property type="entry name" value="Transferase(Phosphotransferase) domain 1"/>
    <property type="match status" value="1"/>
</dbReference>
<dbReference type="AlphaFoldDB" id="A0A0C2S4Z2"/>
<dbReference type="Gene3D" id="1.25.40.680">
    <property type="entry name" value="Type VII secretion system EssB, C-terminal-like domain"/>
    <property type="match status" value="1"/>
</dbReference>
<feature type="transmembrane region" description="Helical" evidence="3">
    <location>
        <begin position="221"/>
        <end position="242"/>
    </location>
</feature>
<evidence type="ECO:0000256" key="2">
    <source>
        <dbReference type="SAM" id="MobiDB-lite"/>
    </source>
</evidence>
<feature type="region of interest" description="Disordered" evidence="2">
    <location>
        <begin position="377"/>
        <end position="445"/>
    </location>
</feature>
<protein>
    <recommendedName>
        <fullName evidence="6">Type VII secretion protein EssB</fullName>
    </recommendedName>
</protein>
<keyword evidence="5" id="KW-1185">Reference proteome</keyword>